<dbReference type="AlphaFoldDB" id="A0A4Y9SW41"/>
<evidence type="ECO:0000256" key="6">
    <source>
        <dbReference type="RuleBase" id="RU364082"/>
    </source>
</evidence>
<keyword evidence="9" id="KW-1185">Reference proteome</keyword>
<dbReference type="GO" id="GO:0008831">
    <property type="term" value="F:dTDP-4-dehydrorhamnose reductase activity"/>
    <property type="evidence" value="ECO:0007669"/>
    <property type="project" value="UniProtKB-EC"/>
</dbReference>
<dbReference type="GO" id="GO:0048269">
    <property type="term" value="C:methionine adenosyltransferase complex"/>
    <property type="evidence" value="ECO:0007669"/>
    <property type="project" value="TreeGrafter"/>
</dbReference>
<keyword evidence="6" id="KW-0521">NADP</keyword>
<dbReference type="InterPro" id="IPR005913">
    <property type="entry name" value="dTDP_dehydrorham_reduct"/>
</dbReference>
<dbReference type="GO" id="GO:0006556">
    <property type="term" value="P:S-adenosylmethionine biosynthetic process"/>
    <property type="evidence" value="ECO:0007669"/>
    <property type="project" value="TreeGrafter"/>
</dbReference>
<dbReference type="RefSeq" id="WP_135200260.1">
    <property type="nucleotide sequence ID" value="NZ_SPVG01000035.1"/>
</dbReference>
<dbReference type="Proteomes" id="UP000297729">
    <property type="component" value="Unassembled WGS sequence"/>
</dbReference>
<name>A0A4Y9SW41_9BURK</name>
<dbReference type="PANTHER" id="PTHR10491">
    <property type="entry name" value="DTDP-4-DEHYDRORHAMNOSE REDUCTASE"/>
    <property type="match status" value="1"/>
</dbReference>
<dbReference type="InterPro" id="IPR036291">
    <property type="entry name" value="NAD(P)-bd_dom_sf"/>
</dbReference>
<comment type="caution">
    <text evidence="8">The sequence shown here is derived from an EMBL/GenBank/DDBJ whole genome shotgun (WGS) entry which is preliminary data.</text>
</comment>
<sequence>MKLLLTGAGGLLGSAVIEAAAARGDACHPLARPALDGGASAAAQLAQRMLGHDLLLHAAANTNVEQCETDPDACYRDNLLLTELLAQAAALAGVRMLFVSSTGLYGSASDAPYREYDAVAPTTHHHRGKLLAEQAVLAAAPHNLVVRTGWLFGGAPATPKNFVARRIDEARKALAEGRHLESNAEQRGVPCWNRDIAMRMLDLAAAGVTGVVNCVNSGNASRYEYVAAIVKAAGIAIEVQPSTAAGFNRKARVSNNEMADNWKMRALGWPEMPDWRASLQTYLCTELADY</sequence>
<evidence type="ECO:0000259" key="7">
    <source>
        <dbReference type="Pfam" id="PF04321"/>
    </source>
</evidence>
<proteinExistence type="inferred from homology"/>
<dbReference type="InterPro" id="IPR029903">
    <property type="entry name" value="RmlD-like-bd"/>
</dbReference>
<accession>A0A4Y9SW41</accession>
<dbReference type="UniPathway" id="UPA00124"/>
<dbReference type="EMBL" id="SPVG01000035">
    <property type="protein sequence ID" value="TFW29434.1"/>
    <property type="molecule type" value="Genomic_DNA"/>
</dbReference>
<comment type="function">
    <text evidence="6">Catalyzes the reduction of dTDP-6-deoxy-L-lyxo-4-hexulose to yield dTDP-L-rhamnose.</text>
</comment>
<dbReference type="OrthoDB" id="9779041at2"/>
<comment type="catalytic activity">
    <reaction evidence="5 6">
        <text>dTDP-beta-L-rhamnose + NADP(+) = dTDP-4-dehydro-beta-L-rhamnose + NADPH + H(+)</text>
        <dbReference type="Rhea" id="RHEA:21796"/>
        <dbReference type="ChEBI" id="CHEBI:15378"/>
        <dbReference type="ChEBI" id="CHEBI:57510"/>
        <dbReference type="ChEBI" id="CHEBI:57783"/>
        <dbReference type="ChEBI" id="CHEBI:58349"/>
        <dbReference type="ChEBI" id="CHEBI:62830"/>
        <dbReference type="EC" id="1.1.1.133"/>
    </reaction>
</comment>
<feature type="domain" description="RmlD-like substrate binding" evidence="7">
    <location>
        <begin position="1"/>
        <end position="283"/>
    </location>
</feature>
<organism evidence="8 9">
    <name type="scientific">Duganella callida</name>
    <dbReference type="NCBI Taxonomy" id="2561932"/>
    <lineage>
        <taxon>Bacteria</taxon>
        <taxon>Pseudomonadati</taxon>
        <taxon>Pseudomonadota</taxon>
        <taxon>Betaproteobacteria</taxon>
        <taxon>Burkholderiales</taxon>
        <taxon>Oxalobacteraceae</taxon>
        <taxon>Telluria group</taxon>
        <taxon>Duganella</taxon>
    </lineage>
</organism>
<evidence type="ECO:0000256" key="2">
    <source>
        <dbReference type="ARBA" id="ARBA00010944"/>
    </source>
</evidence>
<gene>
    <name evidence="8" type="ORF">E4L98_03885</name>
</gene>
<evidence type="ECO:0000256" key="1">
    <source>
        <dbReference type="ARBA" id="ARBA00004781"/>
    </source>
</evidence>
<comment type="similarity">
    <text evidence="2 6">Belongs to the dTDP-4-dehydrorhamnose reductase family.</text>
</comment>
<evidence type="ECO:0000256" key="5">
    <source>
        <dbReference type="ARBA" id="ARBA00048200"/>
    </source>
</evidence>
<keyword evidence="6" id="KW-0560">Oxidoreductase</keyword>
<comment type="cofactor">
    <cofactor evidence="6">
        <name>Mg(2+)</name>
        <dbReference type="ChEBI" id="CHEBI:18420"/>
    </cofactor>
    <text evidence="6">Binds 1 Mg(2+) ion per monomer.</text>
</comment>
<evidence type="ECO:0000256" key="3">
    <source>
        <dbReference type="ARBA" id="ARBA00012929"/>
    </source>
</evidence>
<reference evidence="8 9" key="1">
    <citation type="submission" date="2019-03" db="EMBL/GenBank/DDBJ databases">
        <title>Draft Genome Sequence of Duganella callidus sp. nov., a Novel Duganella Species Isolated from Cultivated Soil.</title>
        <authorList>
            <person name="Raths R."/>
            <person name="Peta V."/>
            <person name="Bucking H."/>
        </authorList>
    </citation>
    <scope>NUCLEOTIDE SEQUENCE [LARGE SCALE GENOMIC DNA]</scope>
    <source>
        <strain evidence="8 9">DN04</strain>
    </source>
</reference>
<dbReference type="GO" id="GO:0019305">
    <property type="term" value="P:dTDP-rhamnose biosynthetic process"/>
    <property type="evidence" value="ECO:0007669"/>
    <property type="project" value="UniProtKB-UniPathway"/>
</dbReference>
<dbReference type="EC" id="1.1.1.133" evidence="3 6"/>
<evidence type="ECO:0000256" key="4">
    <source>
        <dbReference type="ARBA" id="ARBA00017099"/>
    </source>
</evidence>
<dbReference type="Pfam" id="PF04321">
    <property type="entry name" value="RmlD_sub_bind"/>
    <property type="match status" value="1"/>
</dbReference>
<dbReference type="Gene3D" id="3.40.50.720">
    <property type="entry name" value="NAD(P)-binding Rossmann-like Domain"/>
    <property type="match status" value="1"/>
</dbReference>
<dbReference type="Gene3D" id="3.90.25.10">
    <property type="entry name" value="UDP-galactose 4-epimerase, domain 1"/>
    <property type="match status" value="1"/>
</dbReference>
<dbReference type="GO" id="GO:0048270">
    <property type="term" value="F:methionine adenosyltransferase regulator activity"/>
    <property type="evidence" value="ECO:0007669"/>
    <property type="project" value="TreeGrafter"/>
</dbReference>
<comment type="pathway">
    <text evidence="1 6">Carbohydrate biosynthesis; dTDP-L-rhamnose biosynthesis.</text>
</comment>
<evidence type="ECO:0000313" key="9">
    <source>
        <dbReference type="Proteomes" id="UP000297729"/>
    </source>
</evidence>
<dbReference type="PANTHER" id="PTHR10491:SF4">
    <property type="entry name" value="METHIONINE ADENOSYLTRANSFERASE 2 SUBUNIT BETA"/>
    <property type="match status" value="1"/>
</dbReference>
<dbReference type="SUPFAM" id="SSF51735">
    <property type="entry name" value="NAD(P)-binding Rossmann-fold domains"/>
    <property type="match status" value="1"/>
</dbReference>
<protein>
    <recommendedName>
        <fullName evidence="4 6">dTDP-4-dehydrorhamnose reductase</fullName>
        <ecNumber evidence="3 6">1.1.1.133</ecNumber>
    </recommendedName>
</protein>
<evidence type="ECO:0000313" key="8">
    <source>
        <dbReference type="EMBL" id="TFW29434.1"/>
    </source>
</evidence>